<dbReference type="EMBL" id="QTUA01000001">
    <property type="protein sequence ID" value="REF30168.1"/>
    <property type="molecule type" value="Genomic_DNA"/>
</dbReference>
<dbReference type="Pfam" id="PF01730">
    <property type="entry name" value="UreF"/>
    <property type="match status" value="1"/>
</dbReference>
<evidence type="ECO:0000256" key="2">
    <source>
        <dbReference type="ARBA" id="ARBA00023186"/>
    </source>
</evidence>
<proteinExistence type="predicted"/>
<dbReference type="Proteomes" id="UP000256253">
    <property type="component" value="Unassembled WGS sequence"/>
</dbReference>
<evidence type="ECO:0000313" key="4">
    <source>
        <dbReference type="Proteomes" id="UP000256253"/>
    </source>
</evidence>
<keyword evidence="2" id="KW-0143">Chaperone</keyword>
<dbReference type="InterPro" id="IPR002639">
    <property type="entry name" value="UreF"/>
</dbReference>
<keyword evidence="4" id="KW-1185">Reference proteome</keyword>
<reference evidence="3 4" key="1">
    <citation type="submission" date="2018-08" db="EMBL/GenBank/DDBJ databases">
        <title>Sequencing the genomes of 1000 actinobacteria strains.</title>
        <authorList>
            <person name="Klenk H.-P."/>
        </authorList>
    </citation>
    <scope>NUCLEOTIDE SEQUENCE [LARGE SCALE GENOMIC DNA]</scope>
    <source>
        <strain evidence="3 4">DSM 22967</strain>
    </source>
</reference>
<dbReference type="Gene3D" id="1.10.4190.10">
    <property type="entry name" value="Urease accessory protein UreF"/>
    <property type="match status" value="1"/>
</dbReference>
<evidence type="ECO:0000256" key="1">
    <source>
        <dbReference type="ARBA" id="ARBA00022988"/>
    </source>
</evidence>
<comment type="caution">
    <text evidence="3">The sequence shown here is derived from an EMBL/GenBank/DDBJ whole genome shotgun (WGS) entry which is preliminary data.</text>
</comment>
<dbReference type="GO" id="GO:0016151">
    <property type="term" value="F:nickel cation binding"/>
    <property type="evidence" value="ECO:0007669"/>
    <property type="project" value="InterPro"/>
</dbReference>
<dbReference type="AlphaFoldDB" id="A0A3D9UL31"/>
<dbReference type="PANTHER" id="PTHR33620:SF1">
    <property type="entry name" value="UREASE ACCESSORY PROTEIN F"/>
    <property type="match status" value="1"/>
</dbReference>
<organism evidence="3 4">
    <name type="scientific">Calidifontibacter indicus</name>
    <dbReference type="NCBI Taxonomy" id="419650"/>
    <lineage>
        <taxon>Bacteria</taxon>
        <taxon>Bacillati</taxon>
        <taxon>Actinomycetota</taxon>
        <taxon>Actinomycetes</taxon>
        <taxon>Micrococcales</taxon>
        <taxon>Dermacoccaceae</taxon>
        <taxon>Calidifontibacter</taxon>
    </lineage>
</organism>
<dbReference type="RefSeq" id="WP_115922195.1">
    <property type="nucleotide sequence ID" value="NZ_QTUA01000001.1"/>
</dbReference>
<gene>
    <name evidence="3" type="ORF">DFJ65_1162</name>
</gene>
<sequence>MDSVSLLLADARLPTGGHAQSGGLEPALLAGLRPDEIEGLLRTRLRTNVPVDAGTAVVVVSTSTVTEVETVVDAWNARVPSEVVRAASYRAARGYLRLGARVGLDARWARRADLPRPVALGLLARHWRLRPTDTARVVCHDEIQTVAAAALKLAPLDPLDTVQWVLQLRPEVDAVVDAVAALTDPDDIPAATAPLLEQWQHTHPTHPRRLFHA</sequence>
<dbReference type="PANTHER" id="PTHR33620">
    <property type="entry name" value="UREASE ACCESSORY PROTEIN F"/>
    <property type="match status" value="1"/>
</dbReference>
<keyword evidence="1" id="KW-0996">Nickel insertion</keyword>
<dbReference type="OrthoDB" id="3382047at2"/>
<protein>
    <submittedName>
        <fullName evidence="3">Urease accessory protein</fullName>
    </submittedName>
</protein>
<evidence type="ECO:0000313" key="3">
    <source>
        <dbReference type="EMBL" id="REF30168.1"/>
    </source>
</evidence>
<accession>A0A3D9UL31</accession>
<dbReference type="InterPro" id="IPR038277">
    <property type="entry name" value="UreF_sf"/>
</dbReference>
<name>A0A3D9UL31_9MICO</name>